<organism evidence="1 2">
    <name type="scientific">Emergomyces africanus</name>
    <dbReference type="NCBI Taxonomy" id="1955775"/>
    <lineage>
        <taxon>Eukaryota</taxon>
        <taxon>Fungi</taxon>
        <taxon>Dikarya</taxon>
        <taxon>Ascomycota</taxon>
        <taxon>Pezizomycotina</taxon>
        <taxon>Eurotiomycetes</taxon>
        <taxon>Eurotiomycetidae</taxon>
        <taxon>Onygenales</taxon>
        <taxon>Ajellomycetaceae</taxon>
        <taxon>Emergomyces</taxon>
    </lineage>
</organism>
<dbReference type="Proteomes" id="UP000091918">
    <property type="component" value="Unassembled WGS sequence"/>
</dbReference>
<evidence type="ECO:0000313" key="2">
    <source>
        <dbReference type="Proteomes" id="UP000091918"/>
    </source>
</evidence>
<gene>
    <name evidence="1" type="ORF">ACJ72_05487</name>
</gene>
<reference evidence="1 2" key="1">
    <citation type="submission" date="2015-07" db="EMBL/GenBank/DDBJ databases">
        <title>Emmonsia species relationships and genome sequence.</title>
        <authorList>
            <person name="Cuomo C.A."/>
            <person name="Schwartz I.S."/>
            <person name="Kenyon C."/>
            <person name="de Hoog G.S."/>
            <person name="Govender N.P."/>
            <person name="Botha A."/>
            <person name="Moreno L."/>
            <person name="de Vries M."/>
            <person name="Munoz J.F."/>
            <person name="Stielow J.B."/>
        </authorList>
    </citation>
    <scope>NUCLEOTIDE SEQUENCE [LARGE SCALE GENOMIC DNA]</scope>
    <source>
        <strain evidence="1 2">CBS 136260</strain>
    </source>
</reference>
<keyword evidence="2" id="KW-1185">Reference proteome</keyword>
<dbReference type="AlphaFoldDB" id="A0A1B7NTW2"/>
<protein>
    <submittedName>
        <fullName evidence="1">Uncharacterized protein</fullName>
    </submittedName>
</protein>
<evidence type="ECO:0000313" key="1">
    <source>
        <dbReference type="EMBL" id="OAX80181.1"/>
    </source>
</evidence>
<sequence>LAEAERGFKLELWCDSKFIRGSVFAKKFRAPFQNIHLLHYREIKSIRKLNHHLNLKKPHAETVLIRDAKGKFVGGGLTGIIGLLDNGTVIKSPFPGSEEDDHIRTLP</sequence>
<proteinExistence type="predicted"/>
<comment type="caution">
    <text evidence="1">The sequence shown here is derived from an EMBL/GenBank/DDBJ whole genome shotgun (WGS) entry which is preliminary data.</text>
</comment>
<feature type="non-terminal residue" evidence="1">
    <location>
        <position position="1"/>
    </location>
</feature>
<dbReference type="OrthoDB" id="1668230at2759"/>
<name>A0A1B7NTW2_9EURO</name>
<accession>A0A1B7NTW2</accession>
<dbReference type="EMBL" id="LGUA01000774">
    <property type="protein sequence ID" value="OAX80181.1"/>
    <property type="molecule type" value="Genomic_DNA"/>
</dbReference>